<accession>A0A392SJG5</accession>
<dbReference type="AlphaFoldDB" id="A0A392SJG5"/>
<name>A0A392SJG5_9FABA</name>
<evidence type="ECO:0000313" key="2">
    <source>
        <dbReference type="EMBL" id="MCI49011.1"/>
    </source>
</evidence>
<reference evidence="2 3" key="1">
    <citation type="journal article" date="2018" name="Front. Plant Sci.">
        <title>Red Clover (Trifolium pratense) and Zigzag Clover (T. medium) - A Picture of Genomic Similarities and Differences.</title>
        <authorList>
            <person name="Dluhosova J."/>
            <person name="Istvanek J."/>
            <person name="Nedelnik J."/>
            <person name="Repkova J."/>
        </authorList>
    </citation>
    <scope>NUCLEOTIDE SEQUENCE [LARGE SCALE GENOMIC DNA]</scope>
    <source>
        <strain evidence="3">cv. 10/8</strain>
        <tissue evidence="2">Leaf</tissue>
    </source>
</reference>
<feature type="compositionally biased region" description="Low complexity" evidence="1">
    <location>
        <begin position="9"/>
        <end position="29"/>
    </location>
</feature>
<dbReference type="Proteomes" id="UP000265520">
    <property type="component" value="Unassembled WGS sequence"/>
</dbReference>
<comment type="caution">
    <text evidence="2">The sequence shown here is derived from an EMBL/GenBank/DDBJ whole genome shotgun (WGS) entry which is preliminary data.</text>
</comment>
<evidence type="ECO:0000313" key="3">
    <source>
        <dbReference type="Proteomes" id="UP000265520"/>
    </source>
</evidence>
<feature type="non-terminal residue" evidence="2">
    <location>
        <position position="1"/>
    </location>
</feature>
<evidence type="ECO:0000256" key="1">
    <source>
        <dbReference type="SAM" id="MobiDB-lite"/>
    </source>
</evidence>
<keyword evidence="3" id="KW-1185">Reference proteome</keyword>
<protein>
    <submittedName>
        <fullName evidence="2">Uncharacterized protein</fullName>
    </submittedName>
</protein>
<organism evidence="2 3">
    <name type="scientific">Trifolium medium</name>
    <dbReference type="NCBI Taxonomy" id="97028"/>
    <lineage>
        <taxon>Eukaryota</taxon>
        <taxon>Viridiplantae</taxon>
        <taxon>Streptophyta</taxon>
        <taxon>Embryophyta</taxon>
        <taxon>Tracheophyta</taxon>
        <taxon>Spermatophyta</taxon>
        <taxon>Magnoliopsida</taxon>
        <taxon>eudicotyledons</taxon>
        <taxon>Gunneridae</taxon>
        <taxon>Pentapetalae</taxon>
        <taxon>rosids</taxon>
        <taxon>fabids</taxon>
        <taxon>Fabales</taxon>
        <taxon>Fabaceae</taxon>
        <taxon>Papilionoideae</taxon>
        <taxon>50 kb inversion clade</taxon>
        <taxon>NPAAA clade</taxon>
        <taxon>Hologalegina</taxon>
        <taxon>IRL clade</taxon>
        <taxon>Trifolieae</taxon>
        <taxon>Trifolium</taxon>
    </lineage>
</organism>
<feature type="region of interest" description="Disordered" evidence="1">
    <location>
        <begin position="1"/>
        <end position="30"/>
    </location>
</feature>
<sequence length="60" mass="6572">RAPRATSPAQGAASRSCQRQQSRSRAAPALTALRANTSRFTNIFSDFLLPRFQGTFNTSE</sequence>
<proteinExistence type="predicted"/>
<dbReference type="EMBL" id="LXQA010394611">
    <property type="protein sequence ID" value="MCI49011.1"/>
    <property type="molecule type" value="Genomic_DNA"/>
</dbReference>